<dbReference type="EMBL" id="AP009608">
    <property type="protein sequence ID" value="BAH70002.1"/>
    <property type="molecule type" value="Genomic_DNA"/>
</dbReference>
<gene>
    <name evidence="2" type="ordered locus">MBIO_0737</name>
</gene>
<dbReference type="KEGG" id="mfp:MBIO_0737"/>
<accession>C4XFT0</accession>
<dbReference type="Proteomes" id="UP000006810">
    <property type="component" value="Chromosome"/>
</dbReference>
<evidence type="ECO:0000256" key="1">
    <source>
        <dbReference type="SAM" id="Phobius"/>
    </source>
</evidence>
<dbReference type="eggNOG" id="ENOG5031YQD">
    <property type="taxonomic scope" value="Bacteria"/>
</dbReference>
<name>C4XFT0_MYCFP</name>
<sequence length="322" mass="36960">MDIGEKMNLFDKKYLQIKSTNKLWALEKERFRPVVILSLLTFFLALACALTSTILLAAFKDNLVDYIVKINGGTTPSFKPEDQIMSMIITNGLVTVGMLVSIIVFLVFYARTFKEKSLANMHTWPSMVLIISWFINLFSIIRNIRSLATAYNPIILSITIVTSVITVVLIVFQFLFVSQLRYFKGVFINARRLEEIKQLQKKMKESGMMDESNLANNLFGIMLDDVDDVSANQDKSKFNKEEDIEEAEIVDNKAHLKNNEKENEEKIKKLLALPNAKLYNIAETLYISGYKKMDKEELCRLIVQIVDTQKAKEDEEANKDKK</sequence>
<dbReference type="PATRIC" id="fig|496833.3.peg.330"/>
<evidence type="ECO:0000313" key="2">
    <source>
        <dbReference type="EMBL" id="BAH70002.1"/>
    </source>
</evidence>
<evidence type="ECO:0008006" key="4">
    <source>
        <dbReference type="Google" id="ProtNLM"/>
    </source>
</evidence>
<organism evidence="2 3">
    <name type="scientific">Mycoplasmopsis fermentans (strain ATCC 19989 / NBRC 14854 / NCTC 10117 / PG18)</name>
    <name type="common">Mycoplasma fermentans</name>
    <dbReference type="NCBI Taxonomy" id="496833"/>
    <lineage>
        <taxon>Bacteria</taxon>
        <taxon>Bacillati</taxon>
        <taxon>Mycoplasmatota</taxon>
        <taxon>Mycoplasmoidales</taxon>
        <taxon>Metamycoplasmataceae</taxon>
        <taxon>Mycoplasmopsis</taxon>
    </lineage>
</organism>
<feature type="transmembrane region" description="Helical" evidence="1">
    <location>
        <begin position="34"/>
        <end position="59"/>
    </location>
</feature>
<dbReference type="HOGENOM" id="CLU_1037531_0_0_14"/>
<keyword evidence="1" id="KW-1133">Transmembrane helix</keyword>
<dbReference type="AlphaFoldDB" id="C4XFT0"/>
<feature type="transmembrane region" description="Helical" evidence="1">
    <location>
        <begin position="153"/>
        <end position="177"/>
    </location>
</feature>
<feature type="transmembrane region" description="Helical" evidence="1">
    <location>
        <begin position="122"/>
        <end position="141"/>
    </location>
</feature>
<feature type="transmembrane region" description="Helical" evidence="1">
    <location>
        <begin position="84"/>
        <end position="110"/>
    </location>
</feature>
<proteinExistence type="predicted"/>
<reference evidence="2 3" key="1">
    <citation type="journal article" date="2009" name="Curr. Microbiol.">
        <title>Molecular cloning and expression of a novel cholinephosphotransferase involved in glycoglycerophospholipid biosynthesis of Mycoplasma fermentans.</title>
        <authorList>
            <person name="Ishida N."/>
            <person name="Irikura D."/>
            <person name="Matsuda K."/>
            <person name="Sato S."/>
            <person name="Asano K."/>
        </authorList>
    </citation>
    <scope>NUCLEOTIDE SEQUENCE [LARGE SCALE GENOMIC DNA]</scope>
    <source>
        <strain evidence="3">ATCC 19989 / NBRC 14854 / NCTC 10117 / PG18</strain>
    </source>
</reference>
<keyword evidence="3" id="KW-1185">Reference proteome</keyword>
<keyword evidence="1" id="KW-0812">Transmembrane</keyword>
<evidence type="ECO:0000313" key="3">
    <source>
        <dbReference type="Proteomes" id="UP000006810"/>
    </source>
</evidence>
<keyword evidence="1" id="KW-0472">Membrane</keyword>
<protein>
    <recommendedName>
        <fullName evidence="4">Rho termination factor N-terminal domain-containing protein</fullName>
    </recommendedName>
</protein>